<dbReference type="Gene3D" id="3.30.420.10">
    <property type="entry name" value="Ribonuclease H-like superfamily/Ribonuclease H"/>
    <property type="match status" value="1"/>
</dbReference>
<dbReference type="AlphaFoldDB" id="A0A2H1VD36"/>
<accession>A0A2H1VD36</accession>
<reference evidence="1" key="1">
    <citation type="submission" date="2016-07" db="EMBL/GenBank/DDBJ databases">
        <authorList>
            <person name="Bretaudeau A."/>
        </authorList>
    </citation>
    <scope>NUCLEOTIDE SEQUENCE</scope>
    <source>
        <strain evidence="1">Rice</strain>
        <tissue evidence="1">Whole body</tissue>
    </source>
</reference>
<organism evidence="1">
    <name type="scientific">Spodoptera frugiperda</name>
    <name type="common">Fall armyworm</name>
    <dbReference type="NCBI Taxonomy" id="7108"/>
    <lineage>
        <taxon>Eukaryota</taxon>
        <taxon>Metazoa</taxon>
        <taxon>Ecdysozoa</taxon>
        <taxon>Arthropoda</taxon>
        <taxon>Hexapoda</taxon>
        <taxon>Insecta</taxon>
        <taxon>Pterygota</taxon>
        <taxon>Neoptera</taxon>
        <taxon>Endopterygota</taxon>
        <taxon>Lepidoptera</taxon>
        <taxon>Glossata</taxon>
        <taxon>Ditrysia</taxon>
        <taxon>Noctuoidea</taxon>
        <taxon>Noctuidae</taxon>
        <taxon>Amphipyrinae</taxon>
        <taxon>Spodoptera</taxon>
    </lineage>
</organism>
<name>A0A2H1VD36_SPOFR</name>
<gene>
    <name evidence="1" type="ORF">SFRICE_036442</name>
</gene>
<dbReference type="InterPro" id="IPR036397">
    <property type="entry name" value="RNaseH_sf"/>
</dbReference>
<protein>
    <submittedName>
        <fullName evidence="1">SFRICE_036442</fullName>
    </submittedName>
</protein>
<dbReference type="GO" id="GO:0003676">
    <property type="term" value="F:nucleic acid binding"/>
    <property type="evidence" value="ECO:0007669"/>
    <property type="project" value="InterPro"/>
</dbReference>
<sequence length="119" mass="14016">MLKRKIKTHSNRPDTLNQLPSAALVAWDSIQQVDTQNIIQSMPERMQALREKLVQFSKKRRILRPGEMIMPSRADGSPDVTQYTFQHIIAFEYRNIENRNHTCFDPDSEIPYQEMQSRL</sequence>
<dbReference type="EMBL" id="ODYU01001892">
    <property type="protein sequence ID" value="SOQ38737.1"/>
    <property type="molecule type" value="Genomic_DNA"/>
</dbReference>
<evidence type="ECO:0000313" key="1">
    <source>
        <dbReference type="EMBL" id="SOQ38737.1"/>
    </source>
</evidence>
<proteinExistence type="predicted"/>